<name>A0A7J8SUK2_GOSDV</name>
<reference evidence="1 2" key="1">
    <citation type="journal article" date="2019" name="Genome Biol. Evol.">
        <title>Insights into the evolution of the New World diploid cottons (Gossypium, subgenus Houzingenia) based on genome sequencing.</title>
        <authorList>
            <person name="Grover C.E."/>
            <person name="Arick M.A. 2nd"/>
            <person name="Thrash A."/>
            <person name="Conover J.L."/>
            <person name="Sanders W.S."/>
            <person name="Peterson D.G."/>
            <person name="Frelichowski J.E."/>
            <person name="Scheffler J.A."/>
            <person name="Scheffler B.E."/>
            <person name="Wendel J.F."/>
        </authorList>
    </citation>
    <scope>NUCLEOTIDE SEQUENCE [LARGE SCALE GENOMIC DNA]</scope>
    <source>
        <strain evidence="1">27</strain>
        <tissue evidence="1">Leaf</tissue>
    </source>
</reference>
<comment type="caution">
    <text evidence="1">The sequence shown here is derived from an EMBL/GenBank/DDBJ whole genome shotgun (WGS) entry which is preliminary data.</text>
</comment>
<organism evidence="1 2">
    <name type="scientific">Gossypium davidsonii</name>
    <name type="common">Davidson's cotton</name>
    <name type="synonym">Gossypium klotzschianum subsp. davidsonii</name>
    <dbReference type="NCBI Taxonomy" id="34287"/>
    <lineage>
        <taxon>Eukaryota</taxon>
        <taxon>Viridiplantae</taxon>
        <taxon>Streptophyta</taxon>
        <taxon>Embryophyta</taxon>
        <taxon>Tracheophyta</taxon>
        <taxon>Spermatophyta</taxon>
        <taxon>Magnoliopsida</taxon>
        <taxon>eudicotyledons</taxon>
        <taxon>Gunneridae</taxon>
        <taxon>Pentapetalae</taxon>
        <taxon>rosids</taxon>
        <taxon>malvids</taxon>
        <taxon>Malvales</taxon>
        <taxon>Malvaceae</taxon>
        <taxon>Malvoideae</taxon>
        <taxon>Gossypium</taxon>
    </lineage>
</organism>
<dbReference type="EMBL" id="JABFAC010000011">
    <property type="protein sequence ID" value="MBA0629216.1"/>
    <property type="molecule type" value="Genomic_DNA"/>
</dbReference>
<evidence type="ECO:0000313" key="1">
    <source>
        <dbReference type="EMBL" id="MBA0629216.1"/>
    </source>
</evidence>
<protein>
    <submittedName>
        <fullName evidence="1">Uncharacterized protein</fullName>
    </submittedName>
</protein>
<dbReference type="AlphaFoldDB" id="A0A7J8SUK2"/>
<sequence length="28" mass="3444">MMANLVQTGLKKIVTEKKPENIRYYRRY</sequence>
<accession>A0A7J8SUK2</accession>
<proteinExistence type="predicted"/>
<evidence type="ECO:0000313" key="2">
    <source>
        <dbReference type="Proteomes" id="UP000593561"/>
    </source>
</evidence>
<gene>
    <name evidence="1" type="ORF">Godav_023807</name>
</gene>
<dbReference type="Proteomes" id="UP000593561">
    <property type="component" value="Unassembled WGS sequence"/>
</dbReference>
<keyword evidence="2" id="KW-1185">Reference proteome</keyword>